<dbReference type="PANTHER" id="PTHR32011:SF2">
    <property type="entry name" value="OS08G0472400 PROTEIN"/>
    <property type="match status" value="1"/>
</dbReference>
<name>A0A1K1SGG7_9BACT</name>
<dbReference type="EMBL" id="CP140154">
    <property type="protein sequence ID" value="WQG87981.1"/>
    <property type="molecule type" value="Genomic_DNA"/>
</dbReference>
<accession>A0A1K1SGG7</accession>
<dbReference type="Proteomes" id="UP001326715">
    <property type="component" value="Chromosome"/>
</dbReference>
<evidence type="ECO:0000313" key="3">
    <source>
        <dbReference type="Proteomes" id="UP000183788"/>
    </source>
</evidence>
<dbReference type="RefSeq" id="WP_072364456.1">
    <property type="nucleotide sequence ID" value="NZ_CP139972.1"/>
</dbReference>
<evidence type="ECO:0000313" key="1">
    <source>
        <dbReference type="EMBL" id="SFW83467.1"/>
    </source>
</evidence>
<protein>
    <recommendedName>
        <fullName evidence="5">Knr4/Smi1-like domain-containing protein</fullName>
    </recommendedName>
</protein>
<evidence type="ECO:0000313" key="2">
    <source>
        <dbReference type="EMBL" id="WQG87981.1"/>
    </source>
</evidence>
<dbReference type="EMBL" id="FPIZ01000022">
    <property type="protein sequence ID" value="SFW83467.1"/>
    <property type="molecule type" value="Genomic_DNA"/>
</dbReference>
<sequence length="304" mass="35808">MTKEQTLFISEDYTEFFYWVKKRTEAFWNKGNSPSRPEGFTCPAWAEGAKWIGMTDDQIDSIEAKYSINFTPEHRAFLRILHTTDRKEVDEYEEDGKTITHQRSFFYNWIEEEEELVSRLSWPYRTIFDDVSSSSGVWLKSWGPRPSSVEEKERIFADWYAKAPKLLPIRSHRFVVSGDDLHDRPVLSVWGSDTIVYGWDLRLYLLNEIPGHLDLIIPEFDEEDQCYYSKYRNELKEILDLERLKLPARDIPYWKELILYWSSGWSGFGLRSPGDNGGKTLLAIMPTFVPEGQEATQKTFRTHE</sequence>
<keyword evidence="4" id="KW-1185">Reference proteome</keyword>
<organism evidence="1 3">
    <name type="scientific">Chitinophaga sancti</name>
    <dbReference type="NCBI Taxonomy" id="1004"/>
    <lineage>
        <taxon>Bacteria</taxon>
        <taxon>Pseudomonadati</taxon>
        <taxon>Bacteroidota</taxon>
        <taxon>Chitinophagia</taxon>
        <taxon>Chitinophagales</taxon>
        <taxon>Chitinophagaceae</taxon>
        <taxon>Chitinophaga</taxon>
    </lineage>
</organism>
<proteinExistence type="predicted"/>
<dbReference type="Proteomes" id="UP000183788">
    <property type="component" value="Unassembled WGS sequence"/>
</dbReference>
<evidence type="ECO:0000313" key="4">
    <source>
        <dbReference type="Proteomes" id="UP001326715"/>
    </source>
</evidence>
<dbReference type="AlphaFoldDB" id="A0A1K1SGG7"/>
<gene>
    <name evidence="1" type="ORF">SAMN05661012_05414</name>
    <name evidence="2" type="ORF">SR876_23930</name>
</gene>
<dbReference type="STRING" id="1004.SAMN05661012_05414"/>
<reference evidence="1 3" key="1">
    <citation type="submission" date="2016-11" db="EMBL/GenBank/DDBJ databases">
        <authorList>
            <person name="Jaros S."/>
            <person name="Januszkiewicz K."/>
            <person name="Wedrychowicz H."/>
        </authorList>
    </citation>
    <scope>NUCLEOTIDE SEQUENCE [LARGE SCALE GENOMIC DNA]</scope>
    <source>
        <strain evidence="1 3">DSM 784</strain>
    </source>
</reference>
<dbReference type="OrthoDB" id="264195at2"/>
<dbReference type="PANTHER" id="PTHR32011">
    <property type="entry name" value="OS08G0472400 PROTEIN"/>
    <property type="match status" value="1"/>
</dbReference>
<reference evidence="2 4" key="2">
    <citation type="submission" date="2023-11" db="EMBL/GenBank/DDBJ databases">
        <title>MicrobeMod: A computational toolkit for identifying prokaryotic methylation and restriction-modification with nanopore sequencing.</title>
        <authorList>
            <person name="Crits-Christoph A."/>
            <person name="Kang S.C."/>
            <person name="Lee H."/>
            <person name="Ostrov N."/>
        </authorList>
    </citation>
    <scope>NUCLEOTIDE SEQUENCE [LARGE SCALE GENOMIC DNA]</scope>
    <source>
        <strain evidence="2 4">ATCC 23090</strain>
    </source>
</reference>
<evidence type="ECO:0008006" key="5">
    <source>
        <dbReference type="Google" id="ProtNLM"/>
    </source>
</evidence>